<name>A0ABW1QEJ7_9CORY</name>
<dbReference type="Proteomes" id="UP001596244">
    <property type="component" value="Unassembled WGS sequence"/>
</dbReference>
<accession>A0ABW1QEJ7</accession>
<evidence type="ECO:0008006" key="3">
    <source>
        <dbReference type="Google" id="ProtNLM"/>
    </source>
</evidence>
<evidence type="ECO:0000313" key="1">
    <source>
        <dbReference type="EMBL" id="MFC6147227.1"/>
    </source>
</evidence>
<reference evidence="2" key="1">
    <citation type="journal article" date="2019" name="Int. J. Syst. Evol. Microbiol.">
        <title>The Global Catalogue of Microorganisms (GCM) 10K type strain sequencing project: providing services to taxonomists for standard genome sequencing and annotation.</title>
        <authorList>
            <consortium name="The Broad Institute Genomics Platform"/>
            <consortium name="The Broad Institute Genome Sequencing Center for Infectious Disease"/>
            <person name="Wu L."/>
            <person name="Ma J."/>
        </authorList>
    </citation>
    <scope>NUCLEOTIDE SEQUENCE [LARGE SCALE GENOMIC DNA]</scope>
    <source>
        <strain evidence="2">CCUG 51943</strain>
    </source>
</reference>
<evidence type="ECO:0000313" key="2">
    <source>
        <dbReference type="Proteomes" id="UP001596244"/>
    </source>
</evidence>
<keyword evidence="2" id="KW-1185">Reference proteome</keyword>
<proteinExistence type="predicted"/>
<dbReference type="EMBL" id="JBHSQE010000009">
    <property type="protein sequence ID" value="MFC6147227.1"/>
    <property type="molecule type" value="Genomic_DNA"/>
</dbReference>
<comment type="caution">
    <text evidence="1">The sequence shown here is derived from an EMBL/GenBank/DDBJ whole genome shotgun (WGS) entry which is preliminary data.</text>
</comment>
<dbReference type="RefSeq" id="WP_377001851.1">
    <property type="nucleotide sequence ID" value="NZ_JBHSQE010000009.1"/>
</dbReference>
<sequence>MTTLHSLPDLIHRYSVHHRISPDDPRIMQAILQTHTLAGPGFVVPVSDLRSEQFALLDARYHPRSLTYRVPMRERALAHHWSRAGSVLAEWSALDLLGLREFSAGADVTLLCSSNHRMATDSDAATVRRRRAHHDTSLLFVAERPVLVTDRMQTLSACLRSLQKKEHSWDTLAALDLDPVTVMSVQLIDRFCQVFRVSHDEIRQGLAKQFSARELRTLLALSNPRAESKPETILRLVAEEAVRDLPGIRLETQVPIYTDGSIGESGVIDKGKTILTVFDTAERTHKVGFQHDGEHHLQRSQRDKDAEISADVMALGWNQIRTSAGMLRKTAELKQRIRRAMVAAISRADGAA</sequence>
<organism evidence="1 2">
    <name type="scientific">Corynebacterium nasicanis</name>
    <dbReference type="NCBI Taxonomy" id="1448267"/>
    <lineage>
        <taxon>Bacteria</taxon>
        <taxon>Bacillati</taxon>
        <taxon>Actinomycetota</taxon>
        <taxon>Actinomycetes</taxon>
        <taxon>Mycobacteriales</taxon>
        <taxon>Corynebacteriaceae</taxon>
        <taxon>Corynebacterium</taxon>
    </lineage>
</organism>
<gene>
    <name evidence="1" type="ORF">ACFPUZ_10485</name>
</gene>
<protein>
    <recommendedName>
        <fullName evidence="3">DUF559 domain-containing protein</fullName>
    </recommendedName>
</protein>